<dbReference type="OrthoDB" id="54986at2759"/>
<accession>A0A1Z5K6A9</accession>
<reference evidence="1 2" key="1">
    <citation type="journal article" date="2015" name="Plant Cell">
        <title>Oil accumulation by the oleaginous diatom Fistulifera solaris as revealed by the genome and transcriptome.</title>
        <authorList>
            <person name="Tanaka T."/>
            <person name="Maeda Y."/>
            <person name="Veluchamy A."/>
            <person name="Tanaka M."/>
            <person name="Abida H."/>
            <person name="Marechal E."/>
            <person name="Bowler C."/>
            <person name="Muto M."/>
            <person name="Sunaga Y."/>
            <person name="Tanaka M."/>
            <person name="Yoshino T."/>
            <person name="Taniguchi T."/>
            <person name="Fukuda Y."/>
            <person name="Nemoto M."/>
            <person name="Matsumoto M."/>
            <person name="Wong P.S."/>
            <person name="Aburatani S."/>
            <person name="Fujibuchi W."/>
        </authorList>
    </citation>
    <scope>NUCLEOTIDE SEQUENCE [LARGE SCALE GENOMIC DNA]</scope>
    <source>
        <strain evidence="1 2">JPCC DA0580</strain>
    </source>
</reference>
<sequence length="352" mass="38301">MKRSRCAHNFTSRSNFNRPFPCLLFPVALPASIPYPLTMQLSAALMSLLSSSAEPTTAPIAIGLQCGNVHLHQLSVPAQQLVAQALQDSYHTSYALHDNGDSFLADVQFDQSHATKESLKWNGTWNYGCRLCPNDDDSTLAAPFAAFVAKMGCTSCAPTSMAGVRAWENALTTMLRVTNHAELKKASACQISLHDPEETVVNVEIGVKCDNTDFAGLGAKASGFSARALEDSYNKVHEMLGDNFLTGVYFESAHTNQKAALKWNGTWNYGCRLCPNDDDSMLTSFVGGYAGQFGCSQCHEEGKMLFTKESALHAWEAEYTAALLESQFSEFVHAKNCKIDIVPVDAGVVFKA</sequence>
<protein>
    <submittedName>
        <fullName evidence="1">Uncharacterized protein</fullName>
    </submittedName>
</protein>
<comment type="caution">
    <text evidence="1">The sequence shown here is derived from an EMBL/GenBank/DDBJ whole genome shotgun (WGS) entry which is preliminary data.</text>
</comment>
<dbReference type="Proteomes" id="UP000198406">
    <property type="component" value="Unassembled WGS sequence"/>
</dbReference>
<dbReference type="AlphaFoldDB" id="A0A1Z5K6A9"/>
<organism evidence="1 2">
    <name type="scientific">Fistulifera solaris</name>
    <name type="common">Oleaginous diatom</name>
    <dbReference type="NCBI Taxonomy" id="1519565"/>
    <lineage>
        <taxon>Eukaryota</taxon>
        <taxon>Sar</taxon>
        <taxon>Stramenopiles</taxon>
        <taxon>Ochrophyta</taxon>
        <taxon>Bacillariophyta</taxon>
        <taxon>Bacillariophyceae</taxon>
        <taxon>Bacillariophycidae</taxon>
        <taxon>Naviculales</taxon>
        <taxon>Naviculaceae</taxon>
        <taxon>Fistulifera</taxon>
    </lineage>
</organism>
<dbReference type="InParanoid" id="A0A1Z5K6A9"/>
<gene>
    <name evidence="1" type="ORF">FisN_30Hu023</name>
</gene>
<dbReference type="EMBL" id="BDSP01000173">
    <property type="protein sequence ID" value="GAX21823.1"/>
    <property type="molecule type" value="Genomic_DNA"/>
</dbReference>
<evidence type="ECO:0000313" key="2">
    <source>
        <dbReference type="Proteomes" id="UP000198406"/>
    </source>
</evidence>
<name>A0A1Z5K6A9_FISSO</name>
<keyword evidence="2" id="KW-1185">Reference proteome</keyword>
<proteinExistence type="predicted"/>
<evidence type="ECO:0000313" key="1">
    <source>
        <dbReference type="EMBL" id="GAX21823.1"/>
    </source>
</evidence>